<comment type="caution">
    <text evidence="2">The sequence shown here is derived from an EMBL/GenBank/DDBJ whole genome shotgun (WGS) entry which is preliminary data.</text>
</comment>
<keyword evidence="3" id="KW-1185">Reference proteome</keyword>
<accession>A0ABW6D1R3</accession>
<evidence type="ECO:0008006" key="4">
    <source>
        <dbReference type="Google" id="ProtNLM"/>
    </source>
</evidence>
<keyword evidence="1" id="KW-0472">Membrane</keyword>
<dbReference type="EMBL" id="JBBKYA010000003">
    <property type="protein sequence ID" value="MFD3275726.1"/>
    <property type="molecule type" value="Genomic_DNA"/>
</dbReference>
<sequence>MRLVKFILFIVLLTSMVGLFYFVQHSEDESVLVSLDDQLHFSSSADSLATHSEVDTLQIQQPTAINALLEDYEAHVENHVLLFSKSNQLVNKYKLNKIEVDQLLLADMNGDDMPECWVLGHKPSKQVEIFALEFKSGHGKRINFPTLKGSQAFGYVGGDSLYLEKTTIARQFNFAHDPYADVESGKRVCFYQYGKDQSFVLKKTIDLE</sequence>
<keyword evidence="1" id="KW-1133">Transmembrane helix</keyword>
<dbReference type="RefSeq" id="WP_377975915.1">
    <property type="nucleotide sequence ID" value="NZ_JBBKYA010000003.1"/>
</dbReference>
<name>A0ABW6D1R3_9BACT</name>
<evidence type="ECO:0000313" key="2">
    <source>
        <dbReference type="EMBL" id="MFD3275726.1"/>
    </source>
</evidence>
<proteinExistence type="predicted"/>
<keyword evidence="1" id="KW-0812">Transmembrane</keyword>
<evidence type="ECO:0000256" key="1">
    <source>
        <dbReference type="SAM" id="Phobius"/>
    </source>
</evidence>
<dbReference type="Proteomes" id="UP001598114">
    <property type="component" value="Unassembled WGS sequence"/>
</dbReference>
<organism evidence="2 3">
    <name type="scientific">Aquirufa echingensis</name>
    <dbReference type="NCBI Taxonomy" id="3096516"/>
    <lineage>
        <taxon>Bacteria</taxon>
        <taxon>Pseudomonadati</taxon>
        <taxon>Bacteroidota</taxon>
        <taxon>Cytophagia</taxon>
        <taxon>Cytophagales</taxon>
        <taxon>Flectobacillaceae</taxon>
        <taxon>Aquirufa</taxon>
    </lineage>
</organism>
<gene>
    <name evidence="2" type="ORF">SKC38_05750</name>
</gene>
<protein>
    <recommendedName>
        <fullName evidence="4">VCBS repeat-containing protein</fullName>
    </recommendedName>
</protein>
<reference evidence="2 3" key="1">
    <citation type="submission" date="2024-03" db="EMBL/GenBank/DDBJ databases">
        <title>Aquirufa genome sequencing.</title>
        <authorList>
            <person name="Pitt A."/>
            <person name="Hahn M.W."/>
        </authorList>
    </citation>
    <scope>NUCLEOTIDE SEQUENCE [LARGE SCALE GENOMIC DNA]</scope>
    <source>
        <strain evidence="2 3">PLAD-142S6K</strain>
    </source>
</reference>
<evidence type="ECO:0000313" key="3">
    <source>
        <dbReference type="Proteomes" id="UP001598114"/>
    </source>
</evidence>
<feature type="transmembrane region" description="Helical" evidence="1">
    <location>
        <begin position="6"/>
        <end position="23"/>
    </location>
</feature>